<evidence type="ECO:0000256" key="8">
    <source>
        <dbReference type="PIRSR" id="PIRSR618044-2"/>
    </source>
</evidence>
<evidence type="ECO:0000256" key="7">
    <source>
        <dbReference type="PIRSR" id="PIRSR618044-1"/>
    </source>
</evidence>
<evidence type="ECO:0000313" key="11">
    <source>
        <dbReference type="EMBL" id="OGY45650.1"/>
    </source>
</evidence>
<evidence type="ECO:0000256" key="9">
    <source>
        <dbReference type="RuleBase" id="RU004016"/>
    </source>
</evidence>
<reference evidence="11 12" key="1">
    <citation type="journal article" date="2016" name="Nat. Commun.">
        <title>Thousands of microbial genomes shed light on interconnected biogeochemical processes in an aquifer system.</title>
        <authorList>
            <person name="Anantharaman K."/>
            <person name="Brown C.T."/>
            <person name="Hug L.A."/>
            <person name="Sharon I."/>
            <person name="Castelle C.J."/>
            <person name="Probst A.J."/>
            <person name="Thomas B.C."/>
            <person name="Singh A."/>
            <person name="Wilkins M.J."/>
            <person name="Karaoz U."/>
            <person name="Brodie E.L."/>
            <person name="Williams K.H."/>
            <person name="Hubbard S.S."/>
            <person name="Banfield J.F."/>
        </authorList>
    </citation>
    <scope>NUCLEOTIDE SEQUENCE [LARGE SCALE GENOMIC DNA]</scope>
</reference>
<dbReference type="SUPFAM" id="SSF56601">
    <property type="entry name" value="beta-lactamase/transpeptidase-like"/>
    <property type="match status" value="1"/>
</dbReference>
<feature type="active site" description="Acyl-ester intermediate" evidence="7">
    <location>
        <position position="191"/>
    </location>
</feature>
<evidence type="ECO:0000313" key="12">
    <source>
        <dbReference type="Proteomes" id="UP000178240"/>
    </source>
</evidence>
<keyword evidence="5" id="KW-0573">Peptidoglycan synthesis</keyword>
<dbReference type="Pfam" id="PF00768">
    <property type="entry name" value="Peptidase_S11"/>
    <property type="match status" value="1"/>
</dbReference>
<comment type="caution">
    <text evidence="11">The sequence shown here is derived from an EMBL/GenBank/DDBJ whole genome shotgun (WGS) entry which is preliminary data.</text>
</comment>
<dbReference type="GO" id="GO:0008360">
    <property type="term" value="P:regulation of cell shape"/>
    <property type="evidence" value="ECO:0007669"/>
    <property type="project" value="UniProtKB-KW"/>
</dbReference>
<dbReference type="Proteomes" id="UP000178240">
    <property type="component" value="Unassembled WGS sequence"/>
</dbReference>
<evidence type="ECO:0000256" key="5">
    <source>
        <dbReference type="ARBA" id="ARBA00022984"/>
    </source>
</evidence>
<feature type="domain" description="Peptidase S11 D-alanyl-D-alanine carboxypeptidase A N-terminal" evidence="10">
    <location>
        <begin position="182"/>
        <end position="376"/>
    </location>
</feature>
<evidence type="ECO:0000256" key="2">
    <source>
        <dbReference type="ARBA" id="ARBA00022729"/>
    </source>
</evidence>
<dbReference type="GO" id="GO:0008800">
    <property type="term" value="F:beta-lactamase activity"/>
    <property type="evidence" value="ECO:0007669"/>
    <property type="project" value="InterPro"/>
</dbReference>
<dbReference type="GO" id="GO:0030655">
    <property type="term" value="P:beta-lactam antibiotic catabolic process"/>
    <property type="evidence" value="ECO:0007669"/>
    <property type="project" value="InterPro"/>
</dbReference>
<keyword evidence="6" id="KW-0961">Cell wall biogenesis/degradation</keyword>
<dbReference type="Gene3D" id="3.40.710.10">
    <property type="entry name" value="DD-peptidase/beta-lactamase superfamily"/>
    <property type="match status" value="1"/>
</dbReference>
<evidence type="ECO:0000256" key="6">
    <source>
        <dbReference type="ARBA" id="ARBA00023316"/>
    </source>
</evidence>
<dbReference type="GO" id="GO:0006508">
    <property type="term" value="P:proteolysis"/>
    <property type="evidence" value="ECO:0007669"/>
    <property type="project" value="InterPro"/>
</dbReference>
<dbReference type="GO" id="GO:0071555">
    <property type="term" value="P:cell wall organization"/>
    <property type="evidence" value="ECO:0007669"/>
    <property type="project" value="UniProtKB-KW"/>
</dbReference>
<comment type="similarity">
    <text evidence="1 9">Belongs to the peptidase S11 family.</text>
</comment>
<keyword evidence="2" id="KW-0732">Signal</keyword>
<keyword evidence="4" id="KW-0133">Cell shape</keyword>
<evidence type="ECO:0000256" key="1">
    <source>
        <dbReference type="ARBA" id="ARBA00007164"/>
    </source>
</evidence>
<accession>A0A1G1Y1H4</accession>
<dbReference type="InterPro" id="IPR000871">
    <property type="entry name" value="Beta-lactam_class-A"/>
</dbReference>
<dbReference type="PANTHER" id="PTHR35333:SF3">
    <property type="entry name" value="BETA-LACTAMASE-TYPE TRANSPEPTIDASE FOLD CONTAINING PROTEIN"/>
    <property type="match status" value="1"/>
</dbReference>
<dbReference type="InterPro" id="IPR018044">
    <property type="entry name" value="Peptidase_S11"/>
</dbReference>
<keyword evidence="3" id="KW-0378">Hydrolase</keyword>
<feature type="active site" evidence="7">
    <location>
        <position position="255"/>
    </location>
</feature>
<organism evidence="11 12">
    <name type="scientific">Candidatus Buchananbacteria bacterium RIFCSPHIGHO2_01_FULL_44_11</name>
    <dbReference type="NCBI Taxonomy" id="1797535"/>
    <lineage>
        <taxon>Bacteria</taxon>
        <taxon>Candidatus Buchananiibacteriota</taxon>
    </lineage>
</organism>
<name>A0A1G1Y1H4_9BACT</name>
<evidence type="ECO:0000256" key="3">
    <source>
        <dbReference type="ARBA" id="ARBA00022801"/>
    </source>
</evidence>
<dbReference type="PRINTS" id="PR00725">
    <property type="entry name" value="DADACBPTASE1"/>
</dbReference>
<dbReference type="GO" id="GO:0009002">
    <property type="term" value="F:serine-type D-Ala-D-Ala carboxypeptidase activity"/>
    <property type="evidence" value="ECO:0007669"/>
    <property type="project" value="InterPro"/>
</dbReference>
<evidence type="ECO:0000256" key="4">
    <source>
        <dbReference type="ARBA" id="ARBA00022960"/>
    </source>
</evidence>
<dbReference type="InterPro" id="IPR012338">
    <property type="entry name" value="Beta-lactam/transpept-like"/>
</dbReference>
<proteinExistence type="inferred from homology"/>
<feature type="active site" description="Proton acceptor" evidence="7">
    <location>
        <position position="194"/>
    </location>
</feature>
<dbReference type="GO" id="GO:0046677">
    <property type="term" value="P:response to antibiotic"/>
    <property type="evidence" value="ECO:0007669"/>
    <property type="project" value="InterPro"/>
</dbReference>
<dbReference type="STRING" id="1797535.A2744_03125"/>
<dbReference type="EMBL" id="MHIE01000016">
    <property type="protein sequence ID" value="OGY45650.1"/>
    <property type="molecule type" value="Genomic_DNA"/>
</dbReference>
<dbReference type="InterPro" id="IPR001967">
    <property type="entry name" value="Peptidase_S11_N"/>
</dbReference>
<dbReference type="PANTHER" id="PTHR35333">
    <property type="entry name" value="BETA-LACTAMASE"/>
    <property type="match status" value="1"/>
</dbReference>
<sequence length="407" mass="44976">MLKKIIFTSWLMLMFLPNVVLAKEINLAEQLSGRILLQVESYGRAWYVEPVSLRRYYLQNGEVAYQIMKSLSLGVTNADLAKIPTGPGQKKDSQLVSRLKGRILLQVESHGEAWYVNPVNGLRYYLADGQAAYKLMRQFALGISNADLKKITINDSQIVQDTCFNDVAYVAYDGQTFSQGYNADQILALASLTKLMTALVLLDTQPDWEKKITISQAAIDYPKVYVGNDPTSEIDLASGDQMTFRDLWLAMLVSSSNQAAAALVESTGLSRAEFVALMNTKAAQLGLVKTIFYDVAGLDAHNVTTAKEMAKLAFQAFSLPEIAEANENKDYNIAAVDILGQPKSIRVLDRNYSLQKFGPDAVKTGFLIEAQRTVALKKNGNIVVVMHALSMPQRNEAITKLLALDSQ</sequence>
<protein>
    <recommendedName>
        <fullName evidence="10">Peptidase S11 D-alanyl-D-alanine carboxypeptidase A N-terminal domain-containing protein</fullName>
    </recommendedName>
</protein>
<gene>
    <name evidence="11" type="ORF">A2744_03125</name>
</gene>
<evidence type="ECO:0000259" key="10">
    <source>
        <dbReference type="Pfam" id="PF00768"/>
    </source>
</evidence>
<dbReference type="AlphaFoldDB" id="A0A1G1Y1H4"/>
<feature type="binding site" evidence="8">
    <location>
        <position position="363"/>
    </location>
    <ligand>
        <name>substrate</name>
    </ligand>
</feature>
<dbReference type="GO" id="GO:0009252">
    <property type="term" value="P:peptidoglycan biosynthetic process"/>
    <property type="evidence" value="ECO:0007669"/>
    <property type="project" value="UniProtKB-KW"/>
</dbReference>